<keyword evidence="7" id="KW-1185">Reference proteome</keyword>
<keyword evidence="3" id="KW-0238">DNA-binding</keyword>
<dbReference type="PANTHER" id="PTHR30579:SF8">
    <property type="entry name" value="HTH-TYPE TRANSCRIPTIONAL REGULATOR HDFR"/>
    <property type="match status" value="1"/>
</dbReference>
<gene>
    <name evidence="6" type="ORF">DRB17_00510</name>
</gene>
<dbReference type="GO" id="GO:0003700">
    <property type="term" value="F:DNA-binding transcription factor activity"/>
    <property type="evidence" value="ECO:0007669"/>
    <property type="project" value="InterPro"/>
</dbReference>
<dbReference type="InterPro" id="IPR000847">
    <property type="entry name" value="LysR_HTH_N"/>
</dbReference>
<dbReference type="InterPro" id="IPR005119">
    <property type="entry name" value="LysR_subst-bd"/>
</dbReference>
<dbReference type="EMBL" id="QPMH01000001">
    <property type="protein sequence ID" value="RDD63698.1"/>
    <property type="molecule type" value="Genomic_DNA"/>
</dbReference>
<evidence type="ECO:0000256" key="1">
    <source>
        <dbReference type="ARBA" id="ARBA00009437"/>
    </source>
</evidence>
<dbReference type="FunFam" id="1.10.10.10:FF:000001">
    <property type="entry name" value="LysR family transcriptional regulator"/>
    <property type="match status" value="1"/>
</dbReference>
<dbReference type="PROSITE" id="PS50931">
    <property type="entry name" value="HTH_LYSR"/>
    <property type="match status" value="1"/>
</dbReference>
<accession>A0A369TEL0</accession>
<evidence type="ECO:0000259" key="5">
    <source>
        <dbReference type="PROSITE" id="PS50931"/>
    </source>
</evidence>
<dbReference type="SUPFAM" id="SSF46785">
    <property type="entry name" value="Winged helix' DNA-binding domain"/>
    <property type="match status" value="1"/>
</dbReference>
<comment type="similarity">
    <text evidence="1">Belongs to the LysR transcriptional regulatory family.</text>
</comment>
<dbReference type="Proteomes" id="UP000253941">
    <property type="component" value="Unassembled WGS sequence"/>
</dbReference>
<dbReference type="InterPro" id="IPR050176">
    <property type="entry name" value="LTTR"/>
</dbReference>
<evidence type="ECO:0000313" key="6">
    <source>
        <dbReference type="EMBL" id="RDD63698.1"/>
    </source>
</evidence>
<dbReference type="InterPro" id="IPR036390">
    <property type="entry name" value="WH_DNA-bd_sf"/>
</dbReference>
<name>A0A369TEL0_9PROT</name>
<organism evidence="6 7">
    <name type="scientific">Ferruginivarius sediminum</name>
    <dbReference type="NCBI Taxonomy" id="2661937"/>
    <lineage>
        <taxon>Bacteria</taxon>
        <taxon>Pseudomonadati</taxon>
        <taxon>Pseudomonadota</taxon>
        <taxon>Alphaproteobacteria</taxon>
        <taxon>Rhodospirillales</taxon>
        <taxon>Rhodospirillaceae</taxon>
        <taxon>Ferruginivarius</taxon>
    </lineage>
</organism>
<dbReference type="PRINTS" id="PR00039">
    <property type="entry name" value="HTHLYSR"/>
</dbReference>
<dbReference type="RefSeq" id="WP_114580211.1">
    <property type="nucleotide sequence ID" value="NZ_QPMH01000001.1"/>
</dbReference>
<dbReference type="Pfam" id="PF03466">
    <property type="entry name" value="LysR_substrate"/>
    <property type="match status" value="1"/>
</dbReference>
<dbReference type="AlphaFoldDB" id="A0A369TEL0"/>
<evidence type="ECO:0000256" key="2">
    <source>
        <dbReference type="ARBA" id="ARBA00023015"/>
    </source>
</evidence>
<dbReference type="InterPro" id="IPR036388">
    <property type="entry name" value="WH-like_DNA-bd_sf"/>
</dbReference>
<dbReference type="Gene3D" id="1.10.10.10">
    <property type="entry name" value="Winged helix-like DNA-binding domain superfamily/Winged helix DNA-binding domain"/>
    <property type="match status" value="1"/>
</dbReference>
<sequence length="290" mass="32330">MQLDAIRTFIAVTETGNFHEAAKRLNVTQSTVSARIRALEEGLGRTLFTRSKAGVDMTEPGRQFARYAANMMRLWQRAQHDVGLSHGFRSSFGLGSQVSLWDRLVLRWIPWMRQAAPDVALRVDADNSPTLQRHVADGVLDIAVMYQPRRRAGLAVEQLLVETLVMVSTRPDAGQNWRDDYVFVHWGRDFEIAHTENFPDLGTPAVSAGLGALGLRYILENGGSAYFPIRIARPYLTDGRLHRVSGTPTMQRTAYVVYDPSTPNRDVLDRALLGLREVAAAGQAEDRTAV</sequence>
<evidence type="ECO:0000313" key="7">
    <source>
        <dbReference type="Proteomes" id="UP000253941"/>
    </source>
</evidence>
<proteinExistence type="inferred from homology"/>
<evidence type="ECO:0000256" key="4">
    <source>
        <dbReference type="ARBA" id="ARBA00023163"/>
    </source>
</evidence>
<dbReference type="Pfam" id="PF00126">
    <property type="entry name" value="HTH_1"/>
    <property type="match status" value="1"/>
</dbReference>
<evidence type="ECO:0000256" key="3">
    <source>
        <dbReference type="ARBA" id="ARBA00023125"/>
    </source>
</evidence>
<protein>
    <submittedName>
        <fullName evidence="6">LysR family transcriptional regulator</fullName>
    </submittedName>
</protein>
<feature type="domain" description="HTH lysR-type" evidence="5">
    <location>
        <begin position="1"/>
        <end position="58"/>
    </location>
</feature>
<dbReference type="SUPFAM" id="SSF53850">
    <property type="entry name" value="Periplasmic binding protein-like II"/>
    <property type="match status" value="1"/>
</dbReference>
<keyword evidence="2" id="KW-0805">Transcription regulation</keyword>
<dbReference type="PANTHER" id="PTHR30579">
    <property type="entry name" value="TRANSCRIPTIONAL REGULATOR"/>
    <property type="match status" value="1"/>
</dbReference>
<comment type="caution">
    <text evidence="6">The sequence shown here is derived from an EMBL/GenBank/DDBJ whole genome shotgun (WGS) entry which is preliminary data.</text>
</comment>
<keyword evidence="4" id="KW-0804">Transcription</keyword>
<dbReference type="Gene3D" id="3.40.190.10">
    <property type="entry name" value="Periplasmic binding protein-like II"/>
    <property type="match status" value="1"/>
</dbReference>
<reference evidence="6 7" key="1">
    <citation type="submission" date="2018-07" db="EMBL/GenBank/DDBJ databases">
        <title>Venubactetium sediminum gen. nov., sp. nov., isolated from a marine solar saltern.</title>
        <authorList>
            <person name="Wang S."/>
        </authorList>
    </citation>
    <scope>NUCLEOTIDE SEQUENCE [LARGE SCALE GENOMIC DNA]</scope>
    <source>
        <strain evidence="6 7">WD2A32</strain>
    </source>
</reference>
<dbReference type="GO" id="GO:0003677">
    <property type="term" value="F:DNA binding"/>
    <property type="evidence" value="ECO:0007669"/>
    <property type="project" value="UniProtKB-KW"/>
</dbReference>